<dbReference type="Proteomes" id="UP000611796">
    <property type="component" value="Unassembled WGS sequence"/>
</dbReference>
<protein>
    <submittedName>
        <fullName evidence="1">CDP-glycerol glycerophosphotransferase family protein</fullName>
    </submittedName>
</protein>
<dbReference type="SUPFAM" id="SSF53756">
    <property type="entry name" value="UDP-Glycosyltransferase/glycogen phosphorylase"/>
    <property type="match status" value="1"/>
</dbReference>
<name>A0ABR7K4V7_9FIRM</name>
<dbReference type="InterPro" id="IPR051612">
    <property type="entry name" value="Teichoic_Acid_Biosynth"/>
</dbReference>
<reference evidence="1 2" key="1">
    <citation type="submission" date="2020-08" db="EMBL/GenBank/DDBJ databases">
        <authorList>
            <person name="Liu C."/>
            <person name="Sun Q."/>
        </authorList>
    </citation>
    <scope>NUCLEOTIDE SEQUENCE [LARGE SCALE GENOMIC DNA]</scope>
    <source>
        <strain evidence="1 2">NSJ-45</strain>
    </source>
</reference>
<sequence length="613" mass="71512">MEIINKIEDLIKKNDIENAYECIIQNERQYLNNAKYWNLRGILCSQIKEYEAAISCYKTSIDIKCDYIDAYFNLIYTYLITGEKLKSVLNASISLRYIDDINYINDINNLYKYEKASKNYIELLNEAKTNIYIDKDNASLIKYLASHYNNISKEYIQSLYENNIACNWAYVKDDCIVTNKEIIGIDDFICNYNYSDFDVIVPYDMNYINVIKNIASKGVNKCFVLLSYDGKFKLIDIDNEIMTGLRNEDYKRTVTLNRFNAADSNVYALIKYMPQQYKDKYKLNIIKGTDVCDIENIVKVPLISSITVSGFNTFCNFYPKLTYNIEVGHGEVGFKGCGLMDKKNKEFAFTPEEYKNIDKIFTPSKMCMLLTSAFAAVPEDKYEITGNPRTDLVMLSDGKRNLEKLLGISLENKKVIFNMPTFYVHDNSGVSNGSRELNDAIKIKNFDYEKFNQFLIDNNIICISKVHHGEERSVTKKAKNRNLDNMIFISNKDLEDKDLDLYEVLNAADILITDYSSIYGDFLFMDKHTIFVNTDMEIYEEERGIILQPYDFWAAGPKVQEQERLSEEIIKCINDNNYYKKERNTIRDIFYYHKDNKSSIRVWDSIDRVLSNL</sequence>
<dbReference type="PANTHER" id="PTHR37316:SF3">
    <property type="entry name" value="TEICHOIC ACID GLYCEROL-PHOSPHATE TRANSFERASE"/>
    <property type="match status" value="1"/>
</dbReference>
<keyword evidence="2" id="KW-1185">Reference proteome</keyword>
<comment type="caution">
    <text evidence="1">The sequence shown here is derived from an EMBL/GenBank/DDBJ whole genome shotgun (WGS) entry which is preliminary data.</text>
</comment>
<dbReference type="Pfam" id="PF04464">
    <property type="entry name" value="Glyphos_transf"/>
    <property type="match status" value="1"/>
</dbReference>
<dbReference type="Gene3D" id="1.25.40.10">
    <property type="entry name" value="Tetratricopeptide repeat domain"/>
    <property type="match status" value="1"/>
</dbReference>
<organism evidence="1 2">
    <name type="scientific">Paeniclostridium hominis</name>
    <dbReference type="NCBI Taxonomy" id="2764329"/>
    <lineage>
        <taxon>Bacteria</taxon>
        <taxon>Bacillati</taxon>
        <taxon>Bacillota</taxon>
        <taxon>Clostridia</taxon>
        <taxon>Peptostreptococcales</taxon>
        <taxon>Peptostreptococcaceae</taxon>
        <taxon>Paeniclostridium</taxon>
    </lineage>
</organism>
<dbReference type="InterPro" id="IPR007554">
    <property type="entry name" value="Glycerophosphate_synth"/>
</dbReference>
<evidence type="ECO:0000313" key="2">
    <source>
        <dbReference type="Proteomes" id="UP000611796"/>
    </source>
</evidence>
<dbReference type="Gene3D" id="3.40.50.12580">
    <property type="match status" value="1"/>
</dbReference>
<dbReference type="RefSeq" id="WP_187006343.1">
    <property type="nucleotide sequence ID" value="NZ_JACRWD010000003.1"/>
</dbReference>
<gene>
    <name evidence="1" type="ORF">H8891_09965</name>
</gene>
<proteinExistence type="predicted"/>
<evidence type="ECO:0000313" key="1">
    <source>
        <dbReference type="EMBL" id="MBC6004128.1"/>
    </source>
</evidence>
<accession>A0ABR7K4V7</accession>
<dbReference type="InterPro" id="IPR043148">
    <property type="entry name" value="TagF_C"/>
</dbReference>
<dbReference type="InterPro" id="IPR011990">
    <property type="entry name" value="TPR-like_helical_dom_sf"/>
</dbReference>
<dbReference type="SUPFAM" id="SSF48452">
    <property type="entry name" value="TPR-like"/>
    <property type="match status" value="1"/>
</dbReference>
<dbReference type="PANTHER" id="PTHR37316">
    <property type="entry name" value="TEICHOIC ACID GLYCEROL-PHOSPHATE PRIMASE"/>
    <property type="match status" value="1"/>
</dbReference>
<dbReference type="EMBL" id="JACRWD010000003">
    <property type="protein sequence ID" value="MBC6004128.1"/>
    <property type="molecule type" value="Genomic_DNA"/>
</dbReference>